<dbReference type="EMBL" id="JAVDYB010000001">
    <property type="protein sequence ID" value="MDR7273479.1"/>
    <property type="molecule type" value="Genomic_DNA"/>
</dbReference>
<sequence>MGRVEHAIFWHVYPLGFTGAPRAAGPDEPVTHRLRHVEAWLDYLIELGCNGLQLGPVFASSTHGYDTVDHLRIDPRLGDDADFDRLIAACRERGIAVLLDGVFHHVGRDFPRFRAAERGAAEAAAWFRRTGDGGWATFEGHDALVALDHGAEAVREHVTTVMNHWLDRGAAGWRLDAAYAVPPEFWQAVLPAVRERHPSAWIVGEVIHGLEYREKAGLDAVTQYELWKAIWSALNDANLFELAWALGRHSPDTLTFVGNHDVTRIASRLDDPGHLGHALAVLFTVAGVPSVYYGDEQAFRGVKYDRAGGDDDVRPAFPASPAELAPFGAEVLRTHQRLIGLRRRFPWLARAETTVTHLTNRQIALRAAHGGQVVVTSLNLDDVPYRFPAVDGELTVAESSHPGQADPLVTPGRGWTVGVRTAD</sequence>
<keyword evidence="1" id="KW-0378">Hydrolase</keyword>
<accession>A0AAE4C882</accession>
<organism evidence="4 5">
    <name type="scientific">Catenuloplanes atrovinosus</name>
    <dbReference type="NCBI Taxonomy" id="137266"/>
    <lineage>
        <taxon>Bacteria</taxon>
        <taxon>Bacillati</taxon>
        <taxon>Actinomycetota</taxon>
        <taxon>Actinomycetes</taxon>
        <taxon>Micromonosporales</taxon>
        <taxon>Micromonosporaceae</taxon>
        <taxon>Catenuloplanes</taxon>
    </lineage>
</organism>
<proteinExistence type="predicted"/>
<dbReference type="Proteomes" id="UP001183643">
    <property type="component" value="Unassembled WGS sequence"/>
</dbReference>
<dbReference type="CDD" id="cd11354">
    <property type="entry name" value="AmyAc_bac_CMD_like"/>
    <property type="match status" value="1"/>
</dbReference>
<dbReference type="AlphaFoldDB" id="A0AAE4C882"/>
<dbReference type="InterPro" id="IPR017853">
    <property type="entry name" value="GH"/>
</dbReference>
<protein>
    <submittedName>
        <fullName evidence="4">Glycosidase</fullName>
    </submittedName>
</protein>
<reference evidence="4" key="1">
    <citation type="submission" date="2023-07" db="EMBL/GenBank/DDBJ databases">
        <title>Sequencing the genomes of 1000 actinobacteria strains.</title>
        <authorList>
            <person name="Klenk H.-P."/>
        </authorList>
    </citation>
    <scope>NUCLEOTIDE SEQUENCE</scope>
    <source>
        <strain evidence="4">DSM 44707</strain>
    </source>
</reference>
<gene>
    <name evidence="4" type="ORF">J2S41_000257</name>
</gene>
<dbReference type="InterPro" id="IPR006047">
    <property type="entry name" value="GH13_cat_dom"/>
</dbReference>
<evidence type="ECO:0000313" key="4">
    <source>
        <dbReference type="EMBL" id="MDR7273479.1"/>
    </source>
</evidence>
<dbReference type="PANTHER" id="PTHR10357:SF210">
    <property type="entry name" value="MALTODEXTRIN GLUCOSIDASE"/>
    <property type="match status" value="1"/>
</dbReference>
<feature type="domain" description="Glycosyl hydrolase family 13 catalytic" evidence="3">
    <location>
        <begin position="11"/>
        <end position="342"/>
    </location>
</feature>
<dbReference type="SUPFAM" id="SSF51445">
    <property type="entry name" value="(Trans)glycosidases"/>
    <property type="match status" value="1"/>
</dbReference>
<dbReference type="Gene3D" id="3.20.20.80">
    <property type="entry name" value="Glycosidases"/>
    <property type="match status" value="1"/>
</dbReference>
<dbReference type="SMART" id="SM00642">
    <property type="entry name" value="Aamy"/>
    <property type="match status" value="1"/>
</dbReference>
<keyword evidence="2 4" id="KW-0326">Glycosidase</keyword>
<dbReference type="PANTHER" id="PTHR10357">
    <property type="entry name" value="ALPHA-AMYLASE FAMILY MEMBER"/>
    <property type="match status" value="1"/>
</dbReference>
<keyword evidence="5" id="KW-1185">Reference proteome</keyword>
<evidence type="ECO:0000256" key="2">
    <source>
        <dbReference type="ARBA" id="ARBA00023295"/>
    </source>
</evidence>
<dbReference type="GO" id="GO:0016798">
    <property type="term" value="F:hydrolase activity, acting on glycosyl bonds"/>
    <property type="evidence" value="ECO:0007669"/>
    <property type="project" value="UniProtKB-KW"/>
</dbReference>
<evidence type="ECO:0000259" key="3">
    <source>
        <dbReference type="SMART" id="SM00642"/>
    </source>
</evidence>
<dbReference type="GO" id="GO:0005975">
    <property type="term" value="P:carbohydrate metabolic process"/>
    <property type="evidence" value="ECO:0007669"/>
    <property type="project" value="InterPro"/>
</dbReference>
<name>A0AAE4C882_9ACTN</name>
<dbReference type="Pfam" id="PF00128">
    <property type="entry name" value="Alpha-amylase"/>
    <property type="match status" value="1"/>
</dbReference>
<evidence type="ECO:0000313" key="5">
    <source>
        <dbReference type="Proteomes" id="UP001183643"/>
    </source>
</evidence>
<comment type="caution">
    <text evidence="4">The sequence shown here is derived from an EMBL/GenBank/DDBJ whole genome shotgun (WGS) entry which is preliminary data.</text>
</comment>
<dbReference type="RefSeq" id="WP_310361903.1">
    <property type="nucleotide sequence ID" value="NZ_JAVDYB010000001.1"/>
</dbReference>
<evidence type="ECO:0000256" key="1">
    <source>
        <dbReference type="ARBA" id="ARBA00022801"/>
    </source>
</evidence>